<dbReference type="EMBL" id="BAAASL010000015">
    <property type="protein sequence ID" value="GAA2720501.1"/>
    <property type="molecule type" value="Genomic_DNA"/>
</dbReference>
<accession>A0ABN3TXL4</accession>
<gene>
    <name evidence="1" type="ORF">GCM10010315_41070</name>
</gene>
<dbReference type="Proteomes" id="UP001500886">
    <property type="component" value="Unassembled WGS sequence"/>
</dbReference>
<name>A0ABN3TXL4_9ACTN</name>
<evidence type="ECO:0008006" key="3">
    <source>
        <dbReference type="Google" id="ProtNLM"/>
    </source>
</evidence>
<proteinExistence type="predicted"/>
<sequence>MTEHKKFPDGFDHVEEDGCDSMIQALLDREERRLLASESTVPDGVDEWRALVAEVGFVRRSSVLARGAPLHRIAQRQAWQRFPRGLYDPRTLALAALEAVVSRQEMEAEATTEEVIEFLASLAASAAPERGASEHLAVSRFVLRELLNDAQHGEEVEVSYSDYRTGHSRVTLSLRMLEEGIGRRGQAVLRATTPAINLLLSGLEHDLEDEQAAKDTMLRRQVASGRWGRAEESAAESLKLSLMYCERVRAVLEETERDVRAVDWSRNVPALLTASREHLGERHRVERDLMEYMRGVRNAVEDADVRRTCERVLRLLGRAHLRHTQLLEKVIDARPAFLRSQADQRFRPPPRLVLVGVQEDVLEPLLCLDIEEAEVIASRFTDAVGGPVVSRLPRLQDWWASLLSPAREVQEAVPDEDIELIADDPGELSVYSQEDLAVARTVLMEALRTPVRLSQLLEQALLHTVEAADLLAVSVLRAYAPDPEEDEEDAATDELADLLGELVLVLDDGADFDLGPLAGSDLLIVPAQSLIPDPTHTEDDSEVLV</sequence>
<organism evidence="1 2">
    <name type="scientific">Streptomyces luteosporeus</name>
    <dbReference type="NCBI Taxonomy" id="173856"/>
    <lineage>
        <taxon>Bacteria</taxon>
        <taxon>Bacillati</taxon>
        <taxon>Actinomycetota</taxon>
        <taxon>Actinomycetes</taxon>
        <taxon>Kitasatosporales</taxon>
        <taxon>Streptomycetaceae</taxon>
        <taxon>Streptomyces</taxon>
    </lineage>
</organism>
<reference evidence="1 2" key="1">
    <citation type="journal article" date="2019" name="Int. J. Syst. Evol. Microbiol.">
        <title>The Global Catalogue of Microorganisms (GCM) 10K type strain sequencing project: providing services to taxonomists for standard genome sequencing and annotation.</title>
        <authorList>
            <consortium name="The Broad Institute Genomics Platform"/>
            <consortium name="The Broad Institute Genome Sequencing Center for Infectious Disease"/>
            <person name="Wu L."/>
            <person name="Ma J."/>
        </authorList>
    </citation>
    <scope>NUCLEOTIDE SEQUENCE [LARGE SCALE GENOMIC DNA]</scope>
    <source>
        <strain evidence="1 2">JCM 4542</strain>
    </source>
</reference>
<protein>
    <recommendedName>
        <fullName evidence="3">PE-PGRS family protein</fullName>
    </recommendedName>
</protein>
<evidence type="ECO:0000313" key="1">
    <source>
        <dbReference type="EMBL" id="GAA2720501.1"/>
    </source>
</evidence>
<comment type="caution">
    <text evidence="1">The sequence shown here is derived from an EMBL/GenBank/DDBJ whole genome shotgun (WGS) entry which is preliminary data.</text>
</comment>
<dbReference type="RefSeq" id="WP_344436843.1">
    <property type="nucleotide sequence ID" value="NZ_BAAASL010000015.1"/>
</dbReference>
<evidence type="ECO:0000313" key="2">
    <source>
        <dbReference type="Proteomes" id="UP001500886"/>
    </source>
</evidence>
<keyword evidence="2" id="KW-1185">Reference proteome</keyword>